<feature type="domain" description="C2H2-type" evidence="2">
    <location>
        <begin position="55"/>
        <end position="78"/>
    </location>
</feature>
<sequence length="78" mass="9119">MESERTLSSTVNKLVALSCGTDRRTFQCTTCQKTYKQNCSLWRHKKFECGKAPSFSCSVCEYMCYQKSSLHNHMKRKH</sequence>
<dbReference type="PROSITE" id="PS50157">
    <property type="entry name" value="ZINC_FINGER_C2H2_2"/>
    <property type="match status" value="2"/>
</dbReference>
<accession>U4U6F4</accession>
<evidence type="ECO:0000313" key="3">
    <source>
        <dbReference type="EMBL" id="ERL89459.1"/>
    </source>
</evidence>
<keyword evidence="1" id="KW-0479">Metal-binding</keyword>
<dbReference type="InterPro" id="IPR013087">
    <property type="entry name" value="Znf_C2H2_type"/>
</dbReference>
<dbReference type="InterPro" id="IPR036236">
    <property type="entry name" value="Znf_C2H2_sf"/>
</dbReference>
<name>U4U6F4_DENPD</name>
<proteinExistence type="predicted"/>
<reference evidence="3 4" key="1">
    <citation type="journal article" date="2013" name="Genome Biol.">
        <title>Draft genome of the mountain pine beetle, Dendroctonus ponderosae Hopkins, a major forest pest.</title>
        <authorList>
            <person name="Keeling C.I."/>
            <person name="Yuen M.M."/>
            <person name="Liao N.Y."/>
            <person name="Docking T.R."/>
            <person name="Chan S.K."/>
            <person name="Taylor G.A."/>
            <person name="Palmquist D.L."/>
            <person name="Jackman S.D."/>
            <person name="Nguyen A."/>
            <person name="Li M."/>
            <person name="Henderson H."/>
            <person name="Janes J.K."/>
            <person name="Zhao Y."/>
            <person name="Pandoh P."/>
            <person name="Moore R."/>
            <person name="Sperling F.A."/>
            <person name="Huber D.P."/>
            <person name="Birol I."/>
            <person name="Jones S.J."/>
            <person name="Bohlmann J."/>
        </authorList>
    </citation>
    <scope>NUCLEOTIDE SEQUENCE</scope>
</reference>
<keyword evidence="1" id="KW-0862">Zinc</keyword>
<gene>
    <name evidence="3" type="ORF">D910_06826</name>
</gene>
<evidence type="ECO:0000313" key="4">
    <source>
        <dbReference type="Proteomes" id="UP000030742"/>
    </source>
</evidence>
<dbReference type="Gene3D" id="3.30.160.60">
    <property type="entry name" value="Classic Zinc Finger"/>
    <property type="match status" value="1"/>
</dbReference>
<dbReference type="GO" id="GO:0008270">
    <property type="term" value="F:zinc ion binding"/>
    <property type="evidence" value="ECO:0007669"/>
    <property type="project" value="UniProtKB-KW"/>
</dbReference>
<dbReference type="Pfam" id="PF00096">
    <property type="entry name" value="zf-C2H2"/>
    <property type="match status" value="1"/>
</dbReference>
<dbReference type="PROSITE" id="PS00028">
    <property type="entry name" value="ZINC_FINGER_C2H2_1"/>
    <property type="match status" value="1"/>
</dbReference>
<dbReference type="SUPFAM" id="SSF57667">
    <property type="entry name" value="beta-beta-alpha zinc fingers"/>
    <property type="match status" value="1"/>
</dbReference>
<feature type="domain" description="C2H2-type" evidence="2">
    <location>
        <begin position="26"/>
        <end position="53"/>
    </location>
</feature>
<dbReference type="AlphaFoldDB" id="U4U6F4"/>
<evidence type="ECO:0000259" key="2">
    <source>
        <dbReference type="PROSITE" id="PS50157"/>
    </source>
</evidence>
<keyword evidence="1" id="KW-0863">Zinc-finger</keyword>
<organism evidence="3 4">
    <name type="scientific">Dendroctonus ponderosae</name>
    <name type="common">Mountain pine beetle</name>
    <dbReference type="NCBI Taxonomy" id="77166"/>
    <lineage>
        <taxon>Eukaryota</taxon>
        <taxon>Metazoa</taxon>
        <taxon>Ecdysozoa</taxon>
        <taxon>Arthropoda</taxon>
        <taxon>Hexapoda</taxon>
        <taxon>Insecta</taxon>
        <taxon>Pterygota</taxon>
        <taxon>Neoptera</taxon>
        <taxon>Endopterygota</taxon>
        <taxon>Coleoptera</taxon>
        <taxon>Polyphaga</taxon>
        <taxon>Cucujiformia</taxon>
        <taxon>Curculionidae</taxon>
        <taxon>Scolytinae</taxon>
        <taxon>Dendroctonus</taxon>
    </lineage>
</organism>
<dbReference type="EMBL" id="KB632169">
    <property type="protein sequence ID" value="ERL89459.1"/>
    <property type="molecule type" value="Genomic_DNA"/>
</dbReference>
<evidence type="ECO:0000256" key="1">
    <source>
        <dbReference type="PROSITE-ProRule" id="PRU00042"/>
    </source>
</evidence>
<dbReference type="SMART" id="SM00355">
    <property type="entry name" value="ZnF_C2H2"/>
    <property type="match status" value="2"/>
</dbReference>
<dbReference type="Proteomes" id="UP000030742">
    <property type="component" value="Unassembled WGS sequence"/>
</dbReference>
<protein>
    <recommendedName>
        <fullName evidence="2">C2H2-type domain-containing protein</fullName>
    </recommendedName>
</protein>